<sequence>MGIAATPASAAREHVRPAPLRIRHGRLAVAVLGVFSILTVLVGLVLAPLGVFSGWVPVLGLLALGGCFATLRSLAVGDRRRKMLARLEAARREAFTSAPVASAAEPKREAEVFDAQPGSGKRPPMLTVEELRAEARRVAERGIAVQRPAGWEPVQVPLPQYVKANMAARPAPEALPEAEMKIPKNNVSLRQQERAAEVITAGESELPVVKTPIVPVRINLDDVMQRRRA</sequence>
<reference evidence="3 4" key="1">
    <citation type="submission" date="2020-08" db="EMBL/GenBank/DDBJ databases">
        <title>Sequencing the genomes of 1000 actinobacteria strains.</title>
        <authorList>
            <person name="Klenk H.-P."/>
        </authorList>
    </citation>
    <scope>NUCLEOTIDE SEQUENCE [LARGE SCALE GENOMIC DNA]</scope>
    <source>
        <strain evidence="3 4">DSM 22826</strain>
    </source>
</reference>
<evidence type="ECO:0000313" key="4">
    <source>
        <dbReference type="Proteomes" id="UP000523000"/>
    </source>
</evidence>
<keyword evidence="2" id="KW-0812">Transmembrane</keyword>
<keyword evidence="2" id="KW-0472">Membrane</keyword>
<dbReference type="Proteomes" id="UP000523000">
    <property type="component" value="Unassembled WGS sequence"/>
</dbReference>
<protein>
    <submittedName>
        <fullName evidence="3">Uncharacterized protein</fullName>
    </submittedName>
</protein>
<evidence type="ECO:0000256" key="2">
    <source>
        <dbReference type="SAM" id="Phobius"/>
    </source>
</evidence>
<comment type="caution">
    <text evidence="3">The sequence shown here is derived from an EMBL/GenBank/DDBJ whole genome shotgun (WGS) entry which is preliminary data.</text>
</comment>
<feature type="transmembrane region" description="Helical" evidence="2">
    <location>
        <begin position="55"/>
        <end position="76"/>
    </location>
</feature>
<keyword evidence="4" id="KW-1185">Reference proteome</keyword>
<feature type="region of interest" description="Disordered" evidence="1">
    <location>
        <begin position="98"/>
        <end position="124"/>
    </location>
</feature>
<evidence type="ECO:0000256" key="1">
    <source>
        <dbReference type="SAM" id="MobiDB-lite"/>
    </source>
</evidence>
<name>A0A839QGK7_9MICC</name>
<dbReference type="EMBL" id="JACHVS010000001">
    <property type="protein sequence ID" value="MBB2993844.1"/>
    <property type="molecule type" value="Genomic_DNA"/>
</dbReference>
<proteinExistence type="predicted"/>
<feature type="transmembrane region" description="Helical" evidence="2">
    <location>
        <begin position="27"/>
        <end position="49"/>
    </location>
</feature>
<accession>A0A839QGK7</accession>
<gene>
    <name evidence="3" type="ORF">E9229_000035</name>
</gene>
<dbReference type="RefSeq" id="WP_183509188.1">
    <property type="nucleotide sequence ID" value="NZ_BAABGK010000092.1"/>
</dbReference>
<dbReference type="AlphaFoldDB" id="A0A839QGK7"/>
<organism evidence="3 4">
    <name type="scientific">Paeniglutamicibacter cryotolerans</name>
    <dbReference type="NCBI Taxonomy" id="670079"/>
    <lineage>
        <taxon>Bacteria</taxon>
        <taxon>Bacillati</taxon>
        <taxon>Actinomycetota</taxon>
        <taxon>Actinomycetes</taxon>
        <taxon>Micrococcales</taxon>
        <taxon>Micrococcaceae</taxon>
        <taxon>Paeniglutamicibacter</taxon>
    </lineage>
</organism>
<keyword evidence="2" id="KW-1133">Transmembrane helix</keyword>
<evidence type="ECO:0000313" key="3">
    <source>
        <dbReference type="EMBL" id="MBB2993844.1"/>
    </source>
</evidence>